<reference evidence="2 3" key="1">
    <citation type="submission" date="2016-01" db="EMBL/GenBank/DDBJ databases">
        <title>Investigation of taxonomic status of Bacillus aminovorans.</title>
        <authorList>
            <person name="Verma A."/>
            <person name="Pal Y."/>
            <person name="Krishnamurthi S."/>
        </authorList>
    </citation>
    <scope>NUCLEOTIDE SEQUENCE [LARGE SCALE GENOMIC DNA]</scope>
    <source>
        <strain evidence="2 3">DSM 1314</strain>
    </source>
</reference>
<dbReference type="InterPro" id="IPR008841">
    <property type="entry name" value="Siphovirus-type_tail_N"/>
</dbReference>
<proteinExistence type="predicted"/>
<evidence type="ECO:0000259" key="1">
    <source>
        <dbReference type="Pfam" id="PF05709"/>
    </source>
</evidence>
<dbReference type="RefSeq" id="WP_063965964.1">
    <property type="nucleotide sequence ID" value="NZ_JBCNAN010000039.1"/>
</dbReference>
<sequence>MIIITENERIDINDYGMRVLRAPIPSPALEHKTEQVDWMDGEVYLGSRYTTRVISAEIAMRSTSHKKIKELKVIFRRLFARKEEFYVMFKNDTMRRYRVVLNNQPDWTDIGVHLTSTTVELRMCSVFAEAPGTTLTLEPDLHYYQAGEGEIDTSDPPVQYIFDQTTFSVFNDSDITIEPENKEIRIELQGMLINPIIRNLTTGDEWSWSGTASSADIILLDGVRSFKNDVSIFKETNKNVISLLPGWNDFQITGAADFLIKFDFRMYYV</sequence>
<gene>
    <name evidence="2" type="ORF">AWH49_15565</name>
</gene>
<dbReference type="EMBL" id="LQWY01000035">
    <property type="protein sequence ID" value="OAH60650.1"/>
    <property type="molecule type" value="Genomic_DNA"/>
</dbReference>
<organism evidence="2 3">
    <name type="scientific">Domibacillus aminovorans</name>
    <dbReference type="NCBI Taxonomy" id="29332"/>
    <lineage>
        <taxon>Bacteria</taxon>
        <taxon>Bacillati</taxon>
        <taxon>Bacillota</taxon>
        <taxon>Bacilli</taxon>
        <taxon>Bacillales</taxon>
        <taxon>Bacillaceae</taxon>
        <taxon>Domibacillus</taxon>
    </lineage>
</organism>
<dbReference type="Gene3D" id="2.40.30.200">
    <property type="match status" value="1"/>
</dbReference>
<keyword evidence="3" id="KW-1185">Reference proteome</keyword>
<protein>
    <recommendedName>
        <fullName evidence="1">Siphovirus-type tail component RIFT-related domain-containing protein</fullName>
    </recommendedName>
</protein>
<evidence type="ECO:0000313" key="3">
    <source>
        <dbReference type="Proteomes" id="UP000076935"/>
    </source>
</evidence>
<feature type="domain" description="Siphovirus-type tail component RIFT-related" evidence="1">
    <location>
        <begin position="13"/>
        <end position="106"/>
    </location>
</feature>
<accession>A0A177L4P2</accession>
<evidence type="ECO:0000313" key="2">
    <source>
        <dbReference type="EMBL" id="OAH60650.1"/>
    </source>
</evidence>
<comment type="caution">
    <text evidence="2">The sequence shown here is derived from an EMBL/GenBank/DDBJ whole genome shotgun (WGS) entry which is preliminary data.</text>
</comment>
<dbReference type="Pfam" id="PF05709">
    <property type="entry name" value="Sipho_tail"/>
    <property type="match status" value="1"/>
</dbReference>
<name>A0A177L4P2_9BACI</name>
<dbReference type="AlphaFoldDB" id="A0A177L4P2"/>
<dbReference type="Proteomes" id="UP000076935">
    <property type="component" value="Unassembled WGS sequence"/>
</dbReference>